<evidence type="ECO:0000313" key="1">
    <source>
        <dbReference type="EMBL" id="KND97189.1"/>
    </source>
</evidence>
<name>A0A0L0NT57_CANAR</name>
<dbReference type="EMBL" id="LGST01000043">
    <property type="protein sequence ID" value="KND97189.1"/>
    <property type="molecule type" value="Genomic_DNA"/>
</dbReference>
<sequence>MQTPFHHEMVDRSRAKKKHFFYADHSSLRKLPSFFGFMTENLTTSAARIQTPFALSKLQVIGQLERSCCQHGIREQNLAMYLTKSKQGN</sequence>
<dbReference type="AlphaFoldDB" id="A0A0L0NT57"/>
<evidence type="ECO:0000313" key="2">
    <source>
        <dbReference type="Proteomes" id="UP000037122"/>
    </source>
</evidence>
<accession>A0A0L0NT57</accession>
<dbReference type="Proteomes" id="UP000037122">
    <property type="component" value="Unassembled WGS sequence"/>
</dbReference>
<reference evidence="2" key="1">
    <citation type="journal article" date="2015" name="BMC Genomics">
        <title>Draft genome of a commonly misdiagnosed multidrug resistant pathogen Candida auris.</title>
        <authorList>
            <person name="Chatterjee S."/>
            <person name="Alampalli S.V."/>
            <person name="Nageshan R.K."/>
            <person name="Chettiar S.T."/>
            <person name="Joshi S."/>
            <person name="Tatu U.S."/>
        </authorList>
    </citation>
    <scope>NUCLEOTIDE SEQUENCE [LARGE SCALE GENOMIC DNA]</scope>
    <source>
        <strain evidence="2">6684</strain>
    </source>
</reference>
<proteinExistence type="predicted"/>
<protein>
    <submittedName>
        <fullName evidence="1">Uncharacterized protein</fullName>
    </submittedName>
</protein>
<organism evidence="1 2">
    <name type="scientific">Candidozyma auris</name>
    <name type="common">Yeast</name>
    <name type="synonym">Candida auris</name>
    <dbReference type="NCBI Taxonomy" id="498019"/>
    <lineage>
        <taxon>Eukaryota</taxon>
        <taxon>Fungi</taxon>
        <taxon>Dikarya</taxon>
        <taxon>Ascomycota</taxon>
        <taxon>Saccharomycotina</taxon>
        <taxon>Pichiomycetes</taxon>
        <taxon>Metschnikowiaceae</taxon>
        <taxon>Candidozyma</taxon>
    </lineage>
</organism>
<comment type="caution">
    <text evidence="1">The sequence shown here is derived from an EMBL/GenBank/DDBJ whole genome shotgun (WGS) entry which is preliminary data.</text>
</comment>
<dbReference type="VEuPathDB" id="FungiDB:QG37_06401"/>
<gene>
    <name evidence="1" type="ORF">QG37_06401</name>
</gene>